<gene>
    <name evidence="3" type="ORF">AL01_07170</name>
</gene>
<reference evidence="3 4" key="1">
    <citation type="journal article" date="2016" name="PLoS ONE">
        <title>Whole-Genome Sequence Analysis of Bombella intestini LMG 28161T, a Novel Acetic Acid Bacterium Isolated from the Crop of a Red-Tailed Bumble Bee, Bombus lapidarius.</title>
        <authorList>
            <person name="Li L."/>
            <person name="Illeghems K."/>
            <person name="Van Kerrebroeck S."/>
            <person name="Borremans W."/>
            <person name="Cleenwerck I."/>
            <person name="Smagghe G."/>
            <person name="De Vuyst L."/>
            <person name="Vandamme P."/>
        </authorList>
    </citation>
    <scope>NUCLEOTIDE SEQUENCE [LARGE SCALE GENOMIC DNA]</scope>
    <source>
        <strain evidence="3 4">R-52487</strain>
    </source>
</reference>
<keyword evidence="4" id="KW-1185">Reference proteome</keyword>
<feature type="region of interest" description="Disordered" evidence="1">
    <location>
        <begin position="146"/>
        <end position="170"/>
    </location>
</feature>
<accession>A0A1S8GNV3</accession>
<evidence type="ECO:0000256" key="2">
    <source>
        <dbReference type="SAM" id="SignalP"/>
    </source>
</evidence>
<dbReference type="RefSeq" id="WP_077396751.1">
    <property type="nucleotide sequence ID" value="NZ_JATM01000004.1"/>
</dbReference>
<dbReference type="EMBL" id="JATM01000004">
    <property type="protein sequence ID" value="OOL17749.1"/>
    <property type="molecule type" value="Genomic_DNA"/>
</dbReference>
<dbReference type="Proteomes" id="UP000200980">
    <property type="component" value="Unassembled WGS sequence"/>
</dbReference>
<dbReference type="AlphaFoldDB" id="A0A1S8GNV3"/>
<name>A0A1S8GNV3_9PROT</name>
<feature type="compositionally biased region" description="Basic and acidic residues" evidence="1">
    <location>
        <begin position="146"/>
        <end position="160"/>
    </location>
</feature>
<protein>
    <submittedName>
        <fullName evidence="3">Uncharacterized protein</fullName>
    </submittedName>
</protein>
<feature type="signal peptide" evidence="2">
    <location>
        <begin position="1"/>
        <end position="25"/>
    </location>
</feature>
<evidence type="ECO:0000313" key="3">
    <source>
        <dbReference type="EMBL" id="OOL17749.1"/>
    </source>
</evidence>
<proteinExistence type="predicted"/>
<evidence type="ECO:0000256" key="1">
    <source>
        <dbReference type="SAM" id="MobiDB-lite"/>
    </source>
</evidence>
<dbReference type="OrthoDB" id="7280779at2"/>
<comment type="caution">
    <text evidence="3">The sequence shown here is derived from an EMBL/GenBank/DDBJ whole genome shotgun (WGS) entry which is preliminary data.</text>
</comment>
<organism evidence="3 4">
    <name type="scientific">Bombella intestini</name>
    <dbReference type="NCBI Taxonomy" id="1539051"/>
    <lineage>
        <taxon>Bacteria</taxon>
        <taxon>Pseudomonadati</taxon>
        <taxon>Pseudomonadota</taxon>
        <taxon>Alphaproteobacteria</taxon>
        <taxon>Acetobacterales</taxon>
        <taxon>Acetobacteraceae</taxon>
        <taxon>Bombella</taxon>
    </lineage>
</organism>
<sequence>MSKKRNRKIAIAAILLATSVQSAHARPPMTDDEWTAYEESHAQFIFQQFGADPETARWAVWAMKHQPSSRCATSARPVFHSIEGGMTLYPGAGEGMVVDHICEPEALKHDALTIPPFSPNEAENERLQWGVTSDARNKAIAAILERQKQQQKQDAREYRKNLRPPTYLTSPDSKYFVNPCQSVEVQFPETAQDENREGHVDATCHFQKGDDNYWRADSCHFSVPEGTGKDFIQSAREFLGAKCWPQDSFDIKVNQSGVGTVGIGFRFNYQ</sequence>
<keyword evidence="2" id="KW-0732">Signal</keyword>
<evidence type="ECO:0000313" key="4">
    <source>
        <dbReference type="Proteomes" id="UP000200980"/>
    </source>
</evidence>
<feature type="chain" id="PRO_5013068886" evidence="2">
    <location>
        <begin position="26"/>
        <end position="270"/>
    </location>
</feature>